<feature type="compositionally biased region" description="Acidic residues" evidence="1">
    <location>
        <begin position="1"/>
        <end position="12"/>
    </location>
</feature>
<dbReference type="EMBL" id="RDQH01000333">
    <property type="protein sequence ID" value="RXH93967.1"/>
    <property type="molecule type" value="Genomic_DNA"/>
</dbReference>
<dbReference type="AlphaFoldDB" id="A0A498JGM8"/>
<protein>
    <submittedName>
        <fullName evidence="2">Uncharacterized protein</fullName>
    </submittedName>
</protein>
<dbReference type="Proteomes" id="UP000290289">
    <property type="component" value="Chromosome 7"/>
</dbReference>
<evidence type="ECO:0000256" key="1">
    <source>
        <dbReference type="SAM" id="MobiDB-lite"/>
    </source>
</evidence>
<organism evidence="2 3">
    <name type="scientific">Malus domestica</name>
    <name type="common">Apple</name>
    <name type="synonym">Pyrus malus</name>
    <dbReference type="NCBI Taxonomy" id="3750"/>
    <lineage>
        <taxon>Eukaryota</taxon>
        <taxon>Viridiplantae</taxon>
        <taxon>Streptophyta</taxon>
        <taxon>Embryophyta</taxon>
        <taxon>Tracheophyta</taxon>
        <taxon>Spermatophyta</taxon>
        <taxon>Magnoliopsida</taxon>
        <taxon>eudicotyledons</taxon>
        <taxon>Gunneridae</taxon>
        <taxon>Pentapetalae</taxon>
        <taxon>rosids</taxon>
        <taxon>fabids</taxon>
        <taxon>Rosales</taxon>
        <taxon>Rosaceae</taxon>
        <taxon>Amygdaloideae</taxon>
        <taxon>Maleae</taxon>
        <taxon>Malus</taxon>
    </lineage>
</organism>
<evidence type="ECO:0000313" key="3">
    <source>
        <dbReference type="Proteomes" id="UP000290289"/>
    </source>
</evidence>
<comment type="caution">
    <text evidence="2">The sequence shown here is derived from an EMBL/GenBank/DDBJ whole genome shotgun (WGS) entry which is preliminary data.</text>
</comment>
<gene>
    <name evidence="2" type="ORF">DVH24_016034</name>
</gene>
<accession>A0A498JGM8</accession>
<name>A0A498JGM8_MALDO</name>
<evidence type="ECO:0000313" key="2">
    <source>
        <dbReference type="EMBL" id="RXH93967.1"/>
    </source>
</evidence>
<keyword evidence="3" id="KW-1185">Reference proteome</keyword>
<proteinExistence type="predicted"/>
<reference evidence="2 3" key="1">
    <citation type="submission" date="2018-10" db="EMBL/GenBank/DDBJ databases">
        <title>A high-quality apple genome assembly.</title>
        <authorList>
            <person name="Hu J."/>
        </authorList>
    </citation>
    <scope>NUCLEOTIDE SEQUENCE [LARGE SCALE GENOMIC DNA]</scope>
    <source>
        <strain evidence="3">cv. HFTH1</strain>
        <tissue evidence="2">Young leaf</tissue>
    </source>
</reference>
<feature type="region of interest" description="Disordered" evidence="1">
    <location>
        <begin position="1"/>
        <end position="24"/>
    </location>
</feature>
<sequence length="265" mass="29863">MMTSEDDDDDFEPPSGGIPYDGNSTKPEDIAEWVRMGLKLWRQNLIGRKFGFWNDYKTPLAGRPQSLLFDKTESLFLFDARLLLGSDPMDSALTLFSIMPSSVPFAPRPSPNPNRVIFRCAHSVPVIRQRVLSVPVIRQRVLSIPVNRRVAATPYDSEAEASKSCGTRLPQSFQEELDERAARGDFGHHHLLGIDVPDKFKFKKEDKGKEQEAIPIEDVVAIEDDSEEAIIILGLPPSDGISYDGKSTKPEDIDEWLRTRFGYEI</sequence>